<dbReference type="Gene3D" id="1.10.10.10">
    <property type="entry name" value="Winged helix-like DNA-binding domain superfamily/Winged helix DNA-binding domain"/>
    <property type="match status" value="1"/>
</dbReference>
<evidence type="ECO:0000313" key="7">
    <source>
        <dbReference type="Proteomes" id="UP001596270"/>
    </source>
</evidence>
<keyword evidence="4" id="KW-0804">Transcription</keyword>
<evidence type="ECO:0000256" key="3">
    <source>
        <dbReference type="ARBA" id="ARBA00023125"/>
    </source>
</evidence>
<reference evidence="7" key="1">
    <citation type="journal article" date="2019" name="Int. J. Syst. Evol. Microbiol.">
        <title>The Global Catalogue of Microorganisms (GCM) 10K type strain sequencing project: providing services to taxonomists for standard genome sequencing and annotation.</title>
        <authorList>
            <consortium name="The Broad Institute Genomics Platform"/>
            <consortium name="The Broad Institute Genome Sequencing Center for Infectious Disease"/>
            <person name="Wu L."/>
            <person name="Ma J."/>
        </authorList>
    </citation>
    <scope>NUCLEOTIDE SEQUENCE [LARGE SCALE GENOMIC DNA]</scope>
    <source>
        <strain evidence="7">CCUG 39402</strain>
    </source>
</reference>
<dbReference type="InterPro" id="IPR005119">
    <property type="entry name" value="LysR_subst-bd"/>
</dbReference>
<dbReference type="SUPFAM" id="SSF46785">
    <property type="entry name" value="Winged helix' DNA-binding domain"/>
    <property type="match status" value="1"/>
</dbReference>
<comment type="caution">
    <text evidence="6">The sequence shown here is derived from an EMBL/GenBank/DDBJ whole genome shotgun (WGS) entry which is preliminary data.</text>
</comment>
<accession>A0ABW1U2Z1</accession>
<organism evidence="6 7">
    <name type="scientific">Polaromonas aquatica</name>
    <dbReference type="NCBI Taxonomy" id="332657"/>
    <lineage>
        <taxon>Bacteria</taxon>
        <taxon>Pseudomonadati</taxon>
        <taxon>Pseudomonadota</taxon>
        <taxon>Betaproteobacteria</taxon>
        <taxon>Burkholderiales</taxon>
        <taxon>Comamonadaceae</taxon>
        <taxon>Polaromonas</taxon>
    </lineage>
</organism>
<comment type="similarity">
    <text evidence="1">Belongs to the LysR transcriptional regulatory family.</text>
</comment>
<dbReference type="EMBL" id="JBHSRS010000084">
    <property type="protein sequence ID" value="MFC6284022.1"/>
    <property type="molecule type" value="Genomic_DNA"/>
</dbReference>
<keyword evidence="2" id="KW-0805">Transcription regulation</keyword>
<gene>
    <name evidence="6" type="ORF">ACFQND_22580</name>
</gene>
<name>A0ABW1U2Z1_9BURK</name>
<sequence>MTKHTLRDVLTPEALGLIDAVHRTGSMAAAARELGVVPSTLTYRVRLIEDTLDVLLFDRSSRQARLTEAGKELLREGNRVLSELDAIANRVKRVATGWEPQLTLSVDSIVSRSTMMELCEAFFALKPPTRLKLREESLSGTLQALTSGQADLAIGIALDVSSGARMEPAVSSAVQSRVLGNISFVYAVAPHHPLAQVTQPITDEMMLAHRVVAVADSVQRGDGMTVGLLGGQDVFTVPGMLAKLDAQLRGLGSGFLPEYLARPHIETGRLVEKAVTRPPRVVRASYAWRSSAGAKPGRALQWWLKQLESATTRSALLER</sequence>
<dbReference type="PANTHER" id="PTHR30126:SF4">
    <property type="entry name" value="LYSR FAMILY TRANSCRIPTIONAL REGULATOR"/>
    <property type="match status" value="1"/>
</dbReference>
<keyword evidence="7" id="KW-1185">Reference proteome</keyword>
<protein>
    <submittedName>
        <fullName evidence="6">LysR family transcriptional regulator</fullName>
    </submittedName>
</protein>
<feature type="domain" description="HTH lysR-type" evidence="5">
    <location>
        <begin position="10"/>
        <end position="67"/>
    </location>
</feature>
<dbReference type="InterPro" id="IPR036388">
    <property type="entry name" value="WH-like_DNA-bd_sf"/>
</dbReference>
<dbReference type="InterPro" id="IPR000847">
    <property type="entry name" value="LysR_HTH_N"/>
</dbReference>
<dbReference type="SUPFAM" id="SSF53850">
    <property type="entry name" value="Periplasmic binding protein-like II"/>
    <property type="match status" value="1"/>
</dbReference>
<dbReference type="Pfam" id="PF03466">
    <property type="entry name" value="LysR_substrate"/>
    <property type="match status" value="1"/>
</dbReference>
<dbReference type="PROSITE" id="PS50931">
    <property type="entry name" value="HTH_LYSR"/>
    <property type="match status" value="1"/>
</dbReference>
<proteinExistence type="inferred from homology"/>
<evidence type="ECO:0000256" key="2">
    <source>
        <dbReference type="ARBA" id="ARBA00023015"/>
    </source>
</evidence>
<dbReference type="Pfam" id="PF00126">
    <property type="entry name" value="HTH_1"/>
    <property type="match status" value="1"/>
</dbReference>
<evidence type="ECO:0000259" key="5">
    <source>
        <dbReference type="PROSITE" id="PS50931"/>
    </source>
</evidence>
<dbReference type="PANTHER" id="PTHR30126">
    <property type="entry name" value="HTH-TYPE TRANSCRIPTIONAL REGULATOR"/>
    <property type="match status" value="1"/>
</dbReference>
<evidence type="ECO:0000256" key="1">
    <source>
        <dbReference type="ARBA" id="ARBA00009437"/>
    </source>
</evidence>
<dbReference type="Proteomes" id="UP001596270">
    <property type="component" value="Unassembled WGS sequence"/>
</dbReference>
<dbReference type="RefSeq" id="WP_371439787.1">
    <property type="nucleotide sequence ID" value="NZ_JBHSRS010000084.1"/>
</dbReference>
<dbReference type="InterPro" id="IPR036390">
    <property type="entry name" value="WH_DNA-bd_sf"/>
</dbReference>
<dbReference type="Gene3D" id="3.40.190.290">
    <property type="match status" value="1"/>
</dbReference>
<evidence type="ECO:0000313" key="6">
    <source>
        <dbReference type="EMBL" id="MFC6284022.1"/>
    </source>
</evidence>
<keyword evidence="3" id="KW-0238">DNA-binding</keyword>
<evidence type="ECO:0000256" key="4">
    <source>
        <dbReference type="ARBA" id="ARBA00023163"/>
    </source>
</evidence>